<evidence type="ECO:0000313" key="2">
    <source>
        <dbReference type="Proteomes" id="UP000001868"/>
    </source>
</evidence>
<dbReference type="HOGENOM" id="CLU_713412_0_0_5"/>
<dbReference type="Gene3D" id="3.30.40.220">
    <property type="match status" value="1"/>
</dbReference>
<dbReference type="STRING" id="450851.PHZ_c0979"/>
<accession>B4RHD3</accession>
<sequence>MAEGNVEAGATQAAFARFQRLIAAEDGGRPFTNFQEGAAAAWEGYKPRLRDHALKLLAPREWQETQIGSGTILQHVIDATEIQDSRINLTNNLVFWQNRYGHANRDHRVLLEAQTDPGLRRELERLFYDLYRGVEAEEGAVFARLSHLTGAKYPLMAYLFFLKDMDRFMPIQPTTFDRAFRELGVELVTLHNCSWDNYRRFNAALAEVRVRLAELPGLSRTRLVDAHSFLWLLMKLPEPLGDGRGRRGTTAGRIVGGRERAIIEMRLSIENTVRNSNGQLVERIVKDKQTDLTSTELDRLLEELLDVQGNRCALTGIALDFTKDGDRALYPSCDRIDSAGHYVRGNVQVVARFINFWKGPSDNEEFKRLLMLVREGNSDGSAEPVRH</sequence>
<reference evidence="1 2" key="1">
    <citation type="journal article" date="2008" name="BMC Genomics">
        <title>Complete genome of Phenylobacterium zucineum - a novel facultative intracellular bacterium isolated from human erythroleukemia cell line K562.</title>
        <authorList>
            <person name="Luo Y."/>
            <person name="Xu X."/>
            <person name="Ding Z."/>
            <person name="Liu Z."/>
            <person name="Zhang B."/>
            <person name="Yan Z."/>
            <person name="Sun J."/>
            <person name="Hu S."/>
            <person name="Hu X."/>
        </authorList>
    </citation>
    <scope>NUCLEOTIDE SEQUENCE [LARGE SCALE GENOMIC DNA]</scope>
    <source>
        <strain evidence="1 2">HLK1</strain>
    </source>
</reference>
<dbReference type="AlphaFoldDB" id="B4RHD3"/>
<dbReference type="EMBL" id="CP000747">
    <property type="protein sequence ID" value="ACG77393.1"/>
    <property type="molecule type" value="Genomic_DNA"/>
</dbReference>
<dbReference type="RefSeq" id="WP_012521539.1">
    <property type="nucleotide sequence ID" value="NC_011144.1"/>
</dbReference>
<dbReference type="Proteomes" id="UP000001868">
    <property type="component" value="Chromosome"/>
</dbReference>
<gene>
    <name evidence="1" type="ordered locus">PHZ_c0979</name>
</gene>
<dbReference type="KEGG" id="pzu:PHZ_c0979"/>
<dbReference type="OrthoDB" id="7340968at2"/>
<keyword evidence="2" id="KW-1185">Reference proteome</keyword>
<proteinExistence type="predicted"/>
<name>B4RHD3_PHEZH</name>
<protein>
    <submittedName>
        <fullName evidence="1">Uncharacterized protein</fullName>
    </submittedName>
</protein>
<evidence type="ECO:0000313" key="1">
    <source>
        <dbReference type="EMBL" id="ACG77393.1"/>
    </source>
</evidence>
<organism evidence="1 2">
    <name type="scientific">Phenylobacterium zucineum (strain HLK1)</name>
    <dbReference type="NCBI Taxonomy" id="450851"/>
    <lineage>
        <taxon>Bacteria</taxon>
        <taxon>Pseudomonadati</taxon>
        <taxon>Pseudomonadota</taxon>
        <taxon>Alphaproteobacteria</taxon>
        <taxon>Caulobacterales</taxon>
        <taxon>Caulobacteraceae</taxon>
        <taxon>Phenylobacterium</taxon>
    </lineage>
</organism>
<dbReference type="eggNOG" id="ENOG50334PS">
    <property type="taxonomic scope" value="Bacteria"/>
</dbReference>